<protein>
    <submittedName>
        <fullName evidence="1">Uncharacterized protein</fullName>
    </submittedName>
</protein>
<organism evidence="1 2">
    <name type="scientific">Flavobacterium xylosi</name>
    <dbReference type="NCBI Taxonomy" id="3230415"/>
    <lineage>
        <taxon>Bacteria</taxon>
        <taxon>Pseudomonadati</taxon>
        <taxon>Bacteroidota</taxon>
        <taxon>Flavobacteriia</taxon>
        <taxon>Flavobacteriales</taxon>
        <taxon>Flavobacteriaceae</taxon>
        <taxon>Flavobacterium</taxon>
    </lineage>
</organism>
<evidence type="ECO:0000313" key="2">
    <source>
        <dbReference type="Proteomes" id="UP001600109"/>
    </source>
</evidence>
<gene>
    <name evidence="1" type="ORF">ACFX5E_16155</name>
</gene>
<proteinExistence type="predicted"/>
<sequence>MNQKPVFELDSQIQPYLDNLNKIIPIIEELIPIEKKLNDLGITLQINFHHTLNLSTKEDIAL</sequence>
<dbReference type="RefSeq" id="WP_379856199.1">
    <property type="nucleotide sequence ID" value="NZ_JBHZPZ010000037.1"/>
</dbReference>
<keyword evidence="2" id="KW-1185">Reference proteome</keyword>
<comment type="caution">
    <text evidence="1">The sequence shown here is derived from an EMBL/GenBank/DDBJ whole genome shotgun (WGS) entry which is preliminary data.</text>
</comment>
<reference evidence="1 2" key="1">
    <citation type="submission" date="2024-06" db="EMBL/GenBank/DDBJ databases">
        <title>Flavobacterium spp. isolated from glacier.</title>
        <authorList>
            <person name="Han D."/>
        </authorList>
    </citation>
    <scope>NUCLEOTIDE SEQUENCE [LARGE SCALE GENOMIC DNA]</scope>
    <source>
        <strain evidence="1 2">LS2P90</strain>
    </source>
</reference>
<dbReference type="EMBL" id="JBHZPZ010000037">
    <property type="protein sequence ID" value="MFE3869593.1"/>
    <property type="molecule type" value="Genomic_DNA"/>
</dbReference>
<name>A0ABW6HZZ0_9FLAO</name>
<dbReference type="Proteomes" id="UP001600109">
    <property type="component" value="Unassembled WGS sequence"/>
</dbReference>
<accession>A0ABW6HZZ0</accession>
<evidence type="ECO:0000313" key="1">
    <source>
        <dbReference type="EMBL" id="MFE3869593.1"/>
    </source>
</evidence>